<keyword evidence="1" id="KW-0548">Nucleotidyltransferase</keyword>
<dbReference type="GO" id="GO:0003723">
    <property type="term" value="F:RNA binding"/>
    <property type="evidence" value="ECO:0007669"/>
    <property type="project" value="UniProtKB-KW"/>
</dbReference>
<dbReference type="Pfam" id="PF05183">
    <property type="entry name" value="RdRP"/>
    <property type="match status" value="1"/>
</dbReference>
<dbReference type="EC" id="2.7.7.48" evidence="1"/>
<dbReference type="AlphaFoldDB" id="A0A0J1B9R6"/>
<dbReference type="OrthoDB" id="6513042at2759"/>
<dbReference type="GO" id="GO:0030422">
    <property type="term" value="P:siRNA processing"/>
    <property type="evidence" value="ECO:0007669"/>
    <property type="project" value="TreeGrafter"/>
</dbReference>
<dbReference type="PANTHER" id="PTHR23079:SF55">
    <property type="entry name" value="RNA-DIRECTED RNA POLYMERASE"/>
    <property type="match status" value="1"/>
</dbReference>
<evidence type="ECO:0000313" key="4">
    <source>
        <dbReference type="Proteomes" id="UP000053611"/>
    </source>
</evidence>
<dbReference type="InterPro" id="IPR007855">
    <property type="entry name" value="RDRP"/>
</dbReference>
<feature type="domain" description="RDRP core" evidence="2">
    <location>
        <begin position="359"/>
        <end position="895"/>
    </location>
</feature>
<dbReference type="PANTHER" id="PTHR23079">
    <property type="entry name" value="RNA-DEPENDENT RNA POLYMERASE"/>
    <property type="match status" value="1"/>
</dbReference>
<dbReference type="STRING" id="879819.A0A0J1B9R6"/>
<protein>
    <recommendedName>
        <fullName evidence="1">RNA-dependent RNA polymerase</fullName>
        <ecNumber evidence="1">2.7.7.48</ecNumber>
    </recommendedName>
</protein>
<dbReference type="EMBL" id="KQ087186">
    <property type="protein sequence ID" value="KLT44599.1"/>
    <property type="molecule type" value="Genomic_DNA"/>
</dbReference>
<dbReference type="GO" id="GO:0003968">
    <property type="term" value="F:RNA-directed RNA polymerase activity"/>
    <property type="evidence" value="ECO:0007669"/>
    <property type="project" value="UniProtKB-KW"/>
</dbReference>
<comment type="catalytic activity">
    <reaction evidence="1">
        <text>RNA(n) + a ribonucleoside 5'-triphosphate = RNA(n+1) + diphosphate</text>
        <dbReference type="Rhea" id="RHEA:21248"/>
        <dbReference type="Rhea" id="RHEA-COMP:14527"/>
        <dbReference type="Rhea" id="RHEA-COMP:17342"/>
        <dbReference type="ChEBI" id="CHEBI:33019"/>
        <dbReference type="ChEBI" id="CHEBI:61557"/>
        <dbReference type="ChEBI" id="CHEBI:140395"/>
        <dbReference type="EC" id="2.7.7.48"/>
    </reaction>
</comment>
<reference evidence="3 4" key="1">
    <citation type="submission" date="2015-03" db="EMBL/GenBank/DDBJ databases">
        <title>Genomics and transcriptomics of the oil-accumulating basidiomycete yeast T. oleaginosus allow insights into substrate utilization and the diverse evolutionary trajectories of mating systems in fungi.</title>
        <authorList>
            <consortium name="DOE Joint Genome Institute"/>
            <person name="Kourist R."/>
            <person name="Kracht O."/>
            <person name="Bracharz F."/>
            <person name="Lipzen A."/>
            <person name="Nolan M."/>
            <person name="Ohm R."/>
            <person name="Grigoriev I."/>
            <person name="Sun S."/>
            <person name="Heitman J."/>
            <person name="Bruck T."/>
            <person name="Nowrousian M."/>
        </authorList>
    </citation>
    <scope>NUCLEOTIDE SEQUENCE [LARGE SCALE GENOMIC DNA]</scope>
    <source>
        <strain evidence="3 4">IBC0246</strain>
    </source>
</reference>
<name>A0A0J1B9R6_9TREE</name>
<keyword evidence="4" id="KW-1185">Reference proteome</keyword>
<proteinExistence type="inferred from homology"/>
<dbReference type="GO" id="GO:0031380">
    <property type="term" value="C:nuclear RNA-directed RNA polymerase complex"/>
    <property type="evidence" value="ECO:0007669"/>
    <property type="project" value="TreeGrafter"/>
</dbReference>
<evidence type="ECO:0000259" key="2">
    <source>
        <dbReference type="Pfam" id="PF05183"/>
    </source>
</evidence>
<evidence type="ECO:0000313" key="3">
    <source>
        <dbReference type="EMBL" id="KLT44599.1"/>
    </source>
</evidence>
<gene>
    <name evidence="3" type="ORF">CC85DRAFT_242359</name>
</gene>
<keyword evidence="1" id="KW-0808">Transferase</keyword>
<keyword evidence="1" id="KW-0696">RNA-directed RNA polymerase</keyword>
<comment type="similarity">
    <text evidence="1">Belongs to the RdRP family.</text>
</comment>
<evidence type="ECO:0000256" key="1">
    <source>
        <dbReference type="RuleBase" id="RU363098"/>
    </source>
</evidence>
<accession>A0A0J1B9R6</accession>
<keyword evidence="1" id="KW-0694">RNA-binding</keyword>
<dbReference type="InterPro" id="IPR057596">
    <property type="entry name" value="RDRP_core"/>
</dbReference>
<dbReference type="Proteomes" id="UP000053611">
    <property type="component" value="Unassembled WGS sequence"/>
</dbReference>
<sequence>MNPRPPSPSDDAWDDDVDDERILDQIELLLGSDRRRQSQRDVEIWQLEPKHMLIGSLSGNTFHQVIGRACLQKQPRPYGYKANQPKLPLSYVSFDFKRKLIVAKVSFADASNLPRVLNPLDIELPLSDITADGFHLWSQVITPNLREVRLTVAFRRPPRYFCRFDKQIVTPSGHVLFRRRATQCDFTYHHIQEAKEPIIRPVNDGRAGFPVLWNAYQWTFEMDDKQFNRLRAAKLMIQRIPDLHILSKDTSPVPVEPILRVKWVAPDLSALDFEVRVLLEGLIGTGILYPGDWPELLAELDTATASHPRDVKLRVLESLFTEERIHNIKATLRRRIRTFLTVPNIPEIKHLVPIRTVQVTPTRMLIGPPQQEASNSVTRKYSDRLHGIVRVQFVDEGDRIHVLDYARQADIAMPEVGLMARIRRALNNGICVGGQVFFPIASSGSQQKDHAIWFFDPTVIHHLELFLWIGKVTETVVAKYAARMGLPFSTSREVDIRVSLGTRADVERHGYCFTDGCSVAGAEVMWKAAEAFKRKGQVVSRPSAIQFRLGGAKGMLACWPDLAEPHQVLLRRSQVKFSSERDALSIIRTSHFQAAFLNRQFILIMEANGVPQKLFLDLFDDALTHMRGFDARIAAGAPSPDDMALLSNGTPFPLATLITSGFNTNPFVLDLCQLIKRRALADLKCRNRVQISGGVYLMGICDEVACLEEGEVFCQYQVNDNSEPVIVTGYVLVCRAPALHPGDVRRALAVDRPELRHLTNVIVFSTQGARPLPNMLGGGDLDGDDYTLIWDKRFVEPLKEFEPMNYTAPPPTRVPQVTQQHLNENFINFIMNDILGQVDNAHLATSDCLSPFHDDCLKLSEIHSVSQRLTLAGQPAQLTRELVPTTWPDFMGKEGEATSVPRSPLVDPEPAFRPTNLLKAAYALHPGLIDIFDLDVKMLRHMQVVKSRYEFDLQYTMRRFNVEEAEAVSGVPAHNRKRLGSREQRHMHEALDVVYQAHVETTRGNALKLTQDVNVPDGFTLEEYIAWHAYMLVFETRHVLRRADELDSVFSDLETSAFEDGEIRGLYVKFFRVC</sequence>
<organism evidence="3 4">
    <name type="scientific">Cutaneotrichosporon oleaginosum</name>
    <dbReference type="NCBI Taxonomy" id="879819"/>
    <lineage>
        <taxon>Eukaryota</taxon>
        <taxon>Fungi</taxon>
        <taxon>Dikarya</taxon>
        <taxon>Basidiomycota</taxon>
        <taxon>Agaricomycotina</taxon>
        <taxon>Tremellomycetes</taxon>
        <taxon>Trichosporonales</taxon>
        <taxon>Trichosporonaceae</taxon>
        <taxon>Cutaneotrichosporon</taxon>
    </lineage>
</organism>